<reference evidence="2" key="1">
    <citation type="journal article" date="2022" name="bioRxiv">
        <title>Sequencing and chromosome-scale assembly of the giantPleurodeles waltlgenome.</title>
        <authorList>
            <person name="Brown T."/>
            <person name="Elewa A."/>
            <person name="Iarovenko S."/>
            <person name="Subramanian E."/>
            <person name="Araus A.J."/>
            <person name="Petzold A."/>
            <person name="Susuki M."/>
            <person name="Suzuki K.-i.T."/>
            <person name="Hayashi T."/>
            <person name="Toyoda A."/>
            <person name="Oliveira C."/>
            <person name="Osipova E."/>
            <person name="Leigh N.D."/>
            <person name="Simon A."/>
            <person name="Yun M.H."/>
        </authorList>
    </citation>
    <scope>NUCLEOTIDE SEQUENCE</scope>
    <source>
        <strain evidence="2">20211129_DDA</strain>
        <tissue evidence="2">Liver</tissue>
    </source>
</reference>
<evidence type="ECO:0000256" key="1">
    <source>
        <dbReference type="SAM" id="MobiDB-lite"/>
    </source>
</evidence>
<name>A0AAV7N1F5_PLEWA</name>
<evidence type="ECO:0000313" key="3">
    <source>
        <dbReference type="Proteomes" id="UP001066276"/>
    </source>
</evidence>
<dbReference type="AlphaFoldDB" id="A0AAV7N1F5"/>
<feature type="region of interest" description="Disordered" evidence="1">
    <location>
        <begin position="1"/>
        <end position="88"/>
    </location>
</feature>
<dbReference type="EMBL" id="JANPWB010000013">
    <property type="protein sequence ID" value="KAJ1109845.1"/>
    <property type="molecule type" value="Genomic_DNA"/>
</dbReference>
<comment type="caution">
    <text evidence="2">The sequence shown here is derived from an EMBL/GenBank/DDBJ whole genome shotgun (WGS) entry which is preliminary data.</text>
</comment>
<protein>
    <submittedName>
        <fullName evidence="2">Uncharacterized protein</fullName>
    </submittedName>
</protein>
<gene>
    <name evidence="2" type="ORF">NDU88_007203</name>
</gene>
<feature type="compositionally biased region" description="Polar residues" evidence="1">
    <location>
        <begin position="66"/>
        <end position="79"/>
    </location>
</feature>
<feature type="compositionally biased region" description="Basic and acidic residues" evidence="1">
    <location>
        <begin position="25"/>
        <end position="61"/>
    </location>
</feature>
<feature type="compositionally biased region" description="Basic and acidic residues" evidence="1">
    <location>
        <begin position="7"/>
        <end position="17"/>
    </location>
</feature>
<dbReference type="Proteomes" id="UP001066276">
    <property type="component" value="Chromosome 9"/>
</dbReference>
<proteinExistence type="predicted"/>
<sequence>MPTSPRECADVKREDVPGGRGLRQRSREEDWRETGEDRQPGEETREGGERQGGGHHEEDRRRRIYRTTNPPSATQQIQEPSGRVGGEKEAVERRLETCHDPGETWLCQVQSRCGISYNCCGGGTGLGKRCGTWEGTTGLKEWGTWSNRNSTP</sequence>
<accession>A0AAV7N1F5</accession>
<organism evidence="2 3">
    <name type="scientific">Pleurodeles waltl</name>
    <name type="common">Iberian ribbed newt</name>
    <dbReference type="NCBI Taxonomy" id="8319"/>
    <lineage>
        <taxon>Eukaryota</taxon>
        <taxon>Metazoa</taxon>
        <taxon>Chordata</taxon>
        <taxon>Craniata</taxon>
        <taxon>Vertebrata</taxon>
        <taxon>Euteleostomi</taxon>
        <taxon>Amphibia</taxon>
        <taxon>Batrachia</taxon>
        <taxon>Caudata</taxon>
        <taxon>Salamandroidea</taxon>
        <taxon>Salamandridae</taxon>
        <taxon>Pleurodelinae</taxon>
        <taxon>Pleurodeles</taxon>
    </lineage>
</organism>
<keyword evidence="3" id="KW-1185">Reference proteome</keyword>
<evidence type="ECO:0000313" key="2">
    <source>
        <dbReference type="EMBL" id="KAJ1109845.1"/>
    </source>
</evidence>